<dbReference type="AlphaFoldDB" id="F8JT90"/>
<organism evidence="3 4">
    <name type="scientific">Streptantibioticus cattleyicolor (strain ATCC 35852 / DSM 46488 / JCM 4925 / NBRC 14057 / NRRL 8057)</name>
    <name type="common">Streptomyces cattleya</name>
    <dbReference type="NCBI Taxonomy" id="1003195"/>
    <lineage>
        <taxon>Bacteria</taxon>
        <taxon>Bacillati</taxon>
        <taxon>Actinomycetota</taxon>
        <taxon>Actinomycetes</taxon>
        <taxon>Kitasatosporales</taxon>
        <taxon>Streptomycetaceae</taxon>
        <taxon>Streptantibioticus</taxon>
    </lineage>
</organism>
<dbReference type="Pfam" id="PF00300">
    <property type="entry name" value="His_Phos_1"/>
    <property type="match status" value="1"/>
</dbReference>
<dbReference type="RefSeq" id="WP_014142631.1">
    <property type="nucleotide sequence ID" value="NC_016111.1"/>
</dbReference>
<dbReference type="KEGG" id="scy:SCATT_18670"/>
<evidence type="ECO:0000313" key="3">
    <source>
        <dbReference type="EMBL" id="AEW94238.1"/>
    </source>
</evidence>
<keyword evidence="4" id="KW-1185">Reference proteome</keyword>
<name>F8JT90_STREN</name>
<feature type="binding site" evidence="2">
    <location>
        <begin position="88"/>
        <end position="91"/>
    </location>
    <ligand>
        <name>substrate</name>
    </ligand>
</feature>
<dbReference type="EMBL" id="CP003219">
    <property type="protein sequence ID" value="AEW94238.1"/>
    <property type="molecule type" value="Genomic_DNA"/>
</dbReference>
<accession>G8WRV4</accession>
<dbReference type="InterPro" id="IPR050275">
    <property type="entry name" value="PGM_Phosphatase"/>
</dbReference>
<dbReference type="PANTHER" id="PTHR48100:SF15">
    <property type="entry name" value="SEDOHEPTULOSE 1,7-BISPHOSPHATASE"/>
    <property type="match status" value="1"/>
</dbReference>
<dbReference type="Gene3D" id="3.40.50.1240">
    <property type="entry name" value="Phosphoglycerate mutase-like"/>
    <property type="match status" value="1"/>
</dbReference>
<dbReference type="STRING" id="1003195.SCATT_18670"/>
<dbReference type="PATRIC" id="fig|1003195.11.peg.3409"/>
<dbReference type="SMART" id="SM00855">
    <property type="entry name" value="PGAM"/>
    <property type="match status" value="1"/>
</dbReference>
<evidence type="ECO:0000256" key="2">
    <source>
        <dbReference type="PIRSR" id="PIRSR613078-2"/>
    </source>
</evidence>
<accession>F8JT90</accession>
<proteinExistence type="predicted"/>
<feature type="active site" description="Tele-phosphohistidine intermediate" evidence="1">
    <location>
        <position position="10"/>
    </location>
</feature>
<dbReference type="InterPro" id="IPR013078">
    <property type="entry name" value="His_Pase_superF_clade-1"/>
</dbReference>
<gene>
    <name evidence="3" type="ordered locus">SCATT_18670</name>
</gene>
<feature type="binding site" evidence="2">
    <location>
        <begin position="22"/>
        <end position="23"/>
    </location>
    <ligand>
        <name>substrate</name>
    </ligand>
</feature>
<dbReference type="PANTHER" id="PTHR48100">
    <property type="entry name" value="BROAD-SPECIFICITY PHOSPHATASE YOR283W-RELATED"/>
    <property type="match status" value="1"/>
</dbReference>
<dbReference type="OrthoDB" id="4697614at2"/>
<dbReference type="SUPFAM" id="SSF53254">
    <property type="entry name" value="Phosphoglycerate mutase-like"/>
    <property type="match status" value="1"/>
</dbReference>
<dbReference type="GO" id="GO:0070297">
    <property type="term" value="P:regulation of phosphorelay signal transduction system"/>
    <property type="evidence" value="ECO:0007669"/>
    <property type="project" value="TreeGrafter"/>
</dbReference>
<feature type="active site" description="Proton donor/acceptor" evidence="1">
    <location>
        <position position="88"/>
    </location>
</feature>
<feature type="binding site" evidence="2">
    <location>
        <position position="66"/>
    </location>
    <ligand>
        <name>substrate</name>
    </ligand>
</feature>
<dbReference type="KEGG" id="sct:SCAT_1874"/>
<dbReference type="GO" id="GO:0101006">
    <property type="term" value="F:protein histidine phosphatase activity"/>
    <property type="evidence" value="ECO:0007669"/>
    <property type="project" value="TreeGrafter"/>
</dbReference>
<reference evidence="4" key="1">
    <citation type="submission" date="2011-12" db="EMBL/GenBank/DDBJ databases">
        <title>Complete genome sequence of Streptomyces cattleya strain DSM 46488.</title>
        <authorList>
            <person name="Ou H.-Y."/>
            <person name="Li P."/>
            <person name="Zhao C."/>
            <person name="O'Hagan D."/>
            <person name="Deng Z."/>
        </authorList>
    </citation>
    <scope>NUCLEOTIDE SEQUENCE [LARGE SCALE GENOMIC DNA]</scope>
    <source>
        <strain evidence="4">ATCC 35852 / DSM 46488 / JCM 4925 / NBRC 14057 / NRRL 8057</strain>
    </source>
</reference>
<dbReference type="CDD" id="cd07067">
    <property type="entry name" value="HP_PGM_like"/>
    <property type="match status" value="1"/>
</dbReference>
<dbReference type="Proteomes" id="UP000007842">
    <property type="component" value="Chromosome"/>
</dbReference>
<dbReference type="HOGENOM" id="CLU_033323_13_1_11"/>
<dbReference type="InterPro" id="IPR029033">
    <property type="entry name" value="His_PPase_superfam"/>
</dbReference>
<sequence>MAPRILLVRHGQTDWSRTGRHTGRTDIPLTEEGRRTARLLGDRLHRASWRALLGADVEVRTSPLSRARETCDLAGLGERAKEWDTLVEWDYGAYEGLTPEEIRQRRPGWLIWRDGAPEGEGVADVAARADDTVEWARSADRDVVVFAHGHFLRALCARWLGHDLAFGATVRLSPASLSILGWAYGAPAVERWNDTGHLD</sequence>
<evidence type="ECO:0000313" key="4">
    <source>
        <dbReference type="Proteomes" id="UP000007842"/>
    </source>
</evidence>
<dbReference type="eggNOG" id="COG0406">
    <property type="taxonomic scope" value="Bacteria"/>
</dbReference>
<evidence type="ECO:0000256" key="1">
    <source>
        <dbReference type="PIRSR" id="PIRSR613078-1"/>
    </source>
</evidence>
<protein>
    <submittedName>
        <fullName evidence="3">Mutase</fullName>
    </submittedName>
</protein>